<proteinExistence type="predicted"/>
<dbReference type="Pfam" id="PF13613">
    <property type="entry name" value="HTH_Tnp_4"/>
    <property type="match status" value="1"/>
</dbReference>
<name>A0A2T1LRU5_9CHRO</name>
<sequence>MRYRQALKMSTSDFKRTYGVSQETFQKMIEVVLKAKIGKRGCHSKLSIPDQILLTLQYLREYRTFFHIAQDWGVHESTAYRIVRRIEDVLIKSEEFRLPSQRQLQKSG</sequence>
<dbReference type="OrthoDB" id="573424at2"/>
<organism evidence="2 3">
    <name type="scientific">Aphanothece hegewaldii CCALA 016</name>
    <dbReference type="NCBI Taxonomy" id="2107694"/>
    <lineage>
        <taxon>Bacteria</taxon>
        <taxon>Bacillati</taxon>
        <taxon>Cyanobacteriota</taxon>
        <taxon>Cyanophyceae</taxon>
        <taxon>Oscillatoriophycideae</taxon>
        <taxon>Chroococcales</taxon>
        <taxon>Aphanothecaceae</taxon>
        <taxon>Aphanothece</taxon>
    </lineage>
</organism>
<reference evidence="2 3" key="1">
    <citation type="submission" date="2018-03" db="EMBL/GenBank/DDBJ databases">
        <title>The ancient ancestry and fast evolution of plastids.</title>
        <authorList>
            <person name="Moore K.R."/>
            <person name="Magnabosco C."/>
            <person name="Momper L."/>
            <person name="Gold D.A."/>
            <person name="Bosak T."/>
            <person name="Fournier G.P."/>
        </authorList>
    </citation>
    <scope>NUCLEOTIDE SEQUENCE [LARGE SCALE GENOMIC DNA]</scope>
    <source>
        <strain evidence="2 3">CCALA 016</strain>
    </source>
</reference>
<evidence type="ECO:0000313" key="2">
    <source>
        <dbReference type="EMBL" id="PSF31703.1"/>
    </source>
</evidence>
<feature type="domain" description="Transposase Helix-turn-helix" evidence="1">
    <location>
        <begin position="45"/>
        <end position="92"/>
    </location>
</feature>
<reference evidence="2 3" key="2">
    <citation type="submission" date="2018-03" db="EMBL/GenBank/DDBJ databases">
        <authorList>
            <person name="Keele B.F."/>
        </authorList>
    </citation>
    <scope>NUCLEOTIDE SEQUENCE [LARGE SCALE GENOMIC DNA]</scope>
    <source>
        <strain evidence="2 3">CCALA 016</strain>
    </source>
</reference>
<accession>A0A2T1LRU5</accession>
<protein>
    <recommendedName>
        <fullName evidence="1">Transposase Helix-turn-helix domain-containing protein</fullName>
    </recommendedName>
</protein>
<dbReference type="Proteomes" id="UP000239001">
    <property type="component" value="Unassembled WGS sequence"/>
</dbReference>
<gene>
    <name evidence="2" type="ORF">C7H19_22475</name>
</gene>
<comment type="caution">
    <text evidence="2">The sequence shown here is derived from an EMBL/GenBank/DDBJ whole genome shotgun (WGS) entry which is preliminary data.</text>
</comment>
<evidence type="ECO:0000259" key="1">
    <source>
        <dbReference type="Pfam" id="PF13613"/>
    </source>
</evidence>
<keyword evidence="3" id="KW-1185">Reference proteome</keyword>
<evidence type="ECO:0000313" key="3">
    <source>
        <dbReference type="Proteomes" id="UP000239001"/>
    </source>
</evidence>
<dbReference type="EMBL" id="PXOH01000042">
    <property type="protein sequence ID" value="PSF31703.1"/>
    <property type="molecule type" value="Genomic_DNA"/>
</dbReference>
<dbReference type="AlphaFoldDB" id="A0A2T1LRU5"/>
<dbReference type="InterPro" id="IPR027805">
    <property type="entry name" value="Transposase_HTH_dom"/>
</dbReference>